<feature type="region of interest" description="Disordered" evidence="1">
    <location>
        <begin position="203"/>
        <end position="224"/>
    </location>
</feature>
<feature type="transmembrane region" description="Helical" evidence="2">
    <location>
        <begin position="143"/>
        <end position="161"/>
    </location>
</feature>
<keyword evidence="2" id="KW-0472">Membrane</keyword>
<evidence type="ECO:0000256" key="2">
    <source>
        <dbReference type="SAM" id="Phobius"/>
    </source>
</evidence>
<gene>
    <name evidence="3" type="ORF">QOZ88_17480</name>
</gene>
<comment type="caution">
    <text evidence="3">The sequence shown here is derived from an EMBL/GenBank/DDBJ whole genome shotgun (WGS) entry which is preliminary data.</text>
</comment>
<dbReference type="RefSeq" id="WP_306000994.1">
    <property type="nucleotide sequence ID" value="NZ_JASNFN010000024.1"/>
</dbReference>
<dbReference type="EMBL" id="JASNFN010000024">
    <property type="protein sequence ID" value="MDP5184430.1"/>
    <property type="molecule type" value="Genomic_DNA"/>
</dbReference>
<evidence type="ECO:0000313" key="4">
    <source>
        <dbReference type="Proteomes" id="UP001233673"/>
    </source>
</evidence>
<feature type="transmembrane region" description="Helical" evidence="2">
    <location>
        <begin position="113"/>
        <end position="131"/>
    </location>
</feature>
<protein>
    <submittedName>
        <fullName evidence="3">Uncharacterized protein</fullName>
    </submittedName>
</protein>
<feature type="transmembrane region" description="Helical" evidence="2">
    <location>
        <begin position="6"/>
        <end position="25"/>
    </location>
</feature>
<keyword evidence="2" id="KW-1133">Transmembrane helix</keyword>
<proteinExistence type="predicted"/>
<keyword evidence="4" id="KW-1185">Reference proteome</keyword>
<dbReference type="Proteomes" id="UP001233673">
    <property type="component" value="Unassembled WGS sequence"/>
</dbReference>
<accession>A0ABT9IFS4</accession>
<reference evidence="4" key="1">
    <citation type="submission" date="2023-05" db="EMBL/GenBank/DDBJ databases">
        <title>Draft genome of Pseudofrankia sp. BMG5.37.</title>
        <authorList>
            <person name="Gtari M."/>
            <person name="Ghodhbane F."/>
            <person name="Sbissi I."/>
        </authorList>
    </citation>
    <scope>NUCLEOTIDE SEQUENCE [LARGE SCALE GENOMIC DNA]</scope>
    <source>
        <strain evidence="4">BMG 814</strain>
    </source>
</reference>
<feature type="transmembrane region" description="Helical" evidence="2">
    <location>
        <begin position="37"/>
        <end position="58"/>
    </location>
</feature>
<organism evidence="3 4">
    <name type="scientific">Blastococcus carthaginiensis</name>
    <dbReference type="NCBI Taxonomy" id="3050034"/>
    <lineage>
        <taxon>Bacteria</taxon>
        <taxon>Bacillati</taxon>
        <taxon>Actinomycetota</taxon>
        <taxon>Actinomycetes</taxon>
        <taxon>Geodermatophilales</taxon>
        <taxon>Geodermatophilaceae</taxon>
        <taxon>Blastococcus</taxon>
    </lineage>
</organism>
<evidence type="ECO:0000256" key="1">
    <source>
        <dbReference type="SAM" id="MobiDB-lite"/>
    </source>
</evidence>
<sequence>MSLLSADHLVFLAVLLLPAPLAAVGRGWREEPSLRGTLTRAGLLVAACCGGFALGVVLSGGVPAVALEMLVAAATVVAAVHAVRPLARHGSAWLAGLLGVLSGASLAPPEVLGTGLALLAAVAVLLPLVVLVSRSRAYPGVRVVVAVAGVVVAGASGIAALAGGESVLQPLFDVVAGDPSVSLLVLAAAAFLVWELFPPVPAEESPVPVEEAPVPAEREPVGVR</sequence>
<feature type="compositionally biased region" description="Low complexity" evidence="1">
    <location>
        <begin position="203"/>
        <end position="215"/>
    </location>
</feature>
<feature type="transmembrane region" description="Helical" evidence="2">
    <location>
        <begin position="64"/>
        <end position="83"/>
    </location>
</feature>
<name>A0ABT9IFS4_9ACTN</name>
<feature type="transmembrane region" description="Helical" evidence="2">
    <location>
        <begin position="90"/>
        <end position="107"/>
    </location>
</feature>
<keyword evidence="2" id="KW-0812">Transmembrane</keyword>
<evidence type="ECO:0000313" key="3">
    <source>
        <dbReference type="EMBL" id="MDP5184430.1"/>
    </source>
</evidence>